<dbReference type="InterPro" id="IPR017517">
    <property type="entry name" value="Maleyloyr_isom"/>
</dbReference>
<evidence type="ECO:0000313" key="2">
    <source>
        <dbReference type="EMBL" id="KIH98010.1"/>
    </source>
</evidence>
<dbReference type="OrthoDB" id="3671213at2"/>
<evidence type="ECO:0000313" key="3">
    <source>
        <dbReference type="Proteomes" id="UP000031675"/>
    </source>
</evidence>
<gene>
    <name evidence="2" type="ORF">LP52_15960</name>
</gene>
<dbReference type="PANTHER" id="PTHR40758">
    <property type="entry name" value="CONSERVED PROTEIN"/>
    <property type="match status" value="1"/>
</dbReference>
<organism evidence="2 3">
    <name type="scientific">Streptomonospora alba</name>
    <dbReference type="NCBI Taxonomy" id="183763"/>
    <lineage>
        <taxon>Bacteria</taxon>
        <taxon>Bacillati</taxon>
        <taxon>Actinomycetota</taxon>
        <taxon>Actinomycetes</taxon>
        <taxon>Streptosporangiales</taxon>
        <taxon>Nocardiopsidaceae</taxon>
        <taxon>Streptomonospora</taxon>
    </lineage>
</organism>
<dbReference type="STRING" id="183763.LP52_15960"/>
<dbReference type="SUPFAM" id="SSF109854">
    <property type="entry name" value="DinB/YfiT-like putative metalloenzymes"/>
    <property type="match status" value="1"/>
</dbReference>
<dbReference type="Pfam" id="PF11716">
    <property type="entry name" value="MDMPI_N"/>
    <property type="match status" value="1"/>
</dbReference>
<dbReference type="AlphaFoldDB" id="A0A0C2JGG4"/>
<keyword evidence="3" id="KW-1185">Reference proteome</keyword>
<evidence type="ECO:0000259" key="1">
    <source>
        <dbReference type="Pfam" id="PF11716"/>
    </source>
</evidence>
<dbReference type="InterPro" id="IPR024344">
    <property type="entry name" value="MDMPI_metal-binding"/>
</dbReference>
<feature type="domain" description="Mycothiol-dependent maleylpyruvate isomerase metal-binding" evidence="1">
    <location>
        <begin position="11"/>
        <end position="127"/>
    </location>
</feature>
<reference evidence="3" key="1">
    <citation type="journal article" date="2015" name="Chem. Biol.">
        <title>Structure, bioactivity, and resistance mechanism of streptomonomicin, an unusual lasso Peptide from an understudied halophilic actinomycete.</title>
        <authorList>
            <person name="Metelev M."/>
            <person name="Tietz J.I."/>
            <person name="Melby J.O."/>
            <person name="Blair P.M."/>
            <person name="Zhu L."/>
            <person name="Livnat I."/>
            <person name="Severinov K."/>
            <person name="Mitchell D.A."/>
        </authorList>
    </citation>
    <scope>NUCLEOTIDE SEQUENCE [LARGE SCALE GENOMIC DNA]</scope>
    <source>
        <strain evidence="3">YIM 90003</strain>
    </source>
</reference>
<protein>
    <recommendedName>
        <fullName evidence="1">Mycothiol-dependent maleylpyruvate isomerase metal-binding domain-containing protein</fullName>
    </recommendedName>
</protein>
<dbReference type="RefSeq" id="WP_040274571.1">
    <property type="nucleotide sequence ID" value="NZ_JROO01000030.1"/>
</dbReference>
<dbReference type="GO" id="GO:0046872">
    <property type="term" value="F:metal ion binding"/>
    <property type="evidence" value="ECO:0007669"/>
    <property type="project" value="InterPro"/>
</dbReference>
<accession>A0A0C2JGG4</accession>
<dbReference type="NCBIfam" id="TIGR03083">
    <property type="entry name" value="maleylpyruvate isomerase family mycothiol-dependent enzyme"/>
    <property type="match status" value="1"/>
</dbReference>
<dbReference type="GO" id="GO:0005886">
    <property type="term" value="C:plasma membrane"/>
    <property type="evidence" value="ECO:0007669"/>
    <property type="project" value="TreeGrafter"/>
</dbReference>
<dbReference type="PANTHER" id="PTHR40758:SF1">
    <property type="entry name" value="CONSERVED PROTEIN"/>
    <property type="match status" value="1"/>
</dbReference>
<dbReference type="Proteomes" id="UP000031675">
    <property type="component" value="Unassembled WGS sequence"/>
</dbReference>
<name>A0A0C2JGG4_9ACTN</name>
<comment type="caution">
    <text evidence="2">The sequence shown here is derived from an EMBL/GenBank/DDBJ whole genome shotgun (WGS) entry which is preliminary data.</text>
</comment>
<dbReference type="EMBL" id="JROO01000030">
    <property type="protein sequence ID" value="KIH98010.1"/>
    <property type="molecule type" value="Genomic_DNA"/>
</dbReference>
<sequence>MEYSELRGDLDVEFHRLREVASGADLAADVPSCPDWTLADLVRHVAEVYLHKAQCIRFAREPDPWPPEGIEDEMPIALLDRAYAALAGELDTHSPTERSYTWYDPDQSVGFWYRRMAHETVVHRVDAELAAGVPLTSIPDDLANDGVDEILVVIAEFSTVYWPDYFSDALAGADRRTVRLSTPQRSWDVLMTRENVRVRESGPGEPTATVAGAPSDVLLWLWDRRPDAPVPQGDADTPDTLRRVLAIATR</sequence>
<dbReference type="InterPro" id="IPR034660">
    <property type="entry name" value="DinB/YfiT-like"/>
</dbReference>
<proteinExistence type="predicted"/>